<feature type="domain" description="Histidine kinase/HSP90-like ATPase" evidence="2">
    <location>
        <begin position="19"/>
        <end position="126"/>
    </location>
</feature>
<keyword evidence="1" id="KW-0723">Serine/threonine-protein kinase</keyword>
<comment type="caution">
    <text evidence="3">The sequence shown here is derived from an EMBL/GenBank/DDBJ whole genome shotgun (WGS) entry which is preliminary data.</text>
</comment>
<accession>A0A919GVE5</accession>
<dbReference type="Gene3D" id="3.30.565.10">
    <property type="entry name" value="Histidine kinase-like ATPase, C-terminal domain"/>
    <property type="match status" value="1"/>
</dbReference>
<dbReference type="Pfam" id="PF13581">
    <property type="entry name" value="HATPase_c_2"/>
    <property type="match status" value="1"/>
</dbReference>
<dbReference type="InterPro" id="IPR050267">
    <property type="entry name" value="Anti-sigma-factor_SerPK"/>
</dbReference>
<keyword evidence="4" id="KW-1185">Reference proteome</keyword>
<dbReference type="AlphaFoldDB" id="A0A919GVE5"/>
<keyword evidence="1" id="KW-0808">Transferase</keyword>
<dbReference type="EMBL" id="BNEE01000006">
    <property type="protein sequence ID" value="GHI85135.1"/>
    <property type="molecule type" value="Genomic_DNA"/>
</dbReference>
<name>A0A919GVE5_9ACTN</name>
<evidence type="ECO:0000256" key="1">
    <source>
        <dbReference type="ARBA" id="ARBA00022527"/>
    </source>
</evidence>
<dbReference type="PANTHER" id="PTHR35526:SF3">
    <property type="entry name" value="ANTI-SIGMA-F FACTOR RSBW"/>
    <property type="match status" value="1"/>
</dbReference>
<dbReference type="SUPFAM" id="SSF55874">
    <property type="entry name" value="ATPase domain of HSP90 chaperone/DNA topoisomerase II/histidine kinase"/>
    <property type="match status" value="1"/>
</dbReference>
<reference evidence="3" key="1">
    <citation type="submission" date="2020-09" db="EMBL/GenBank/DDBJ databases">
        <title>Whole genome shotgun sequence of Streptomyces xanthophaeus NBRC 12829.</title>
        <authorList>
            <person name="Komaki H."/>
            <person name="Tamura T."/>
        </authorList>
    </citation>
    <scope>NUCLEOTIDE SEQUENCE</scope>
    <source>
        <strain evidence="3">NBRC 12829</strain>
    </source>
</reference>
<proteinExistence type="predicted"/>
<dbReference type="InterPro" id="IPR003594">
    <property type="entry name" value="HATPase_dom"/>
</dbReference>
<dbReference type="GO" id="GO:0004674">
    <property type="term" value="F:protein serine/threonine kinase activity"/>
    <property type="evidence" value="ECO:0007669"/>
    <property type="project" value="UniProtKB-KW"/>
</dbReference>
<evidence type="ECO:0000313" key="4">
    <source>
        <dbReference type="Proteomes" id="UP000600026"/>
    </source>
</evidence>
<evidence type="ECO:0000259" key="2">
    <source>
        <dbReference type="Pfam" id="PF13581"/>
    </source>
</evidence>
<dbReference type="CDD" id="cd16936">
    <property type="entry name" value="HATPase_RsbW-like"/>
    <property type="match status" value="1"/>
</dbReference>
<dbReference type="Proteomes" id="UP000600026">
    <property type="component" value="Unassembled WGS sequence"/>
</dbReference>
<organism evidence="3 4">
    <name type="scientific">Streptomyces xanthophaeus</name>
    <dbReference type="NCBI Taxonomy" id="67385"/>
    <lineage>
        <taxon>Bacteria</taxon>
        <taxon>Bacillati</taxon>
        <taxon>Actinomycetota</taxon>
        <taxon>Actinomycetes</taxon>
        <taxon>Kitasatosporales</taxon>
        <taxon>Streptomycetaceae</taxon>
        <taxon>Streptomyces</taxon>
    </lineage>
</organism>
<dbReference type="OrthoDB" id="5184679at2"/>
<dbReference type="RefSeq" id="WP_031139632.1">
    <property type="nucleotide sequence ID" value="NZ_BNEE01000006.1"/>
</dbReference>
<dbReference type="InterPro" id="IPR036890">
    <property type="entry name" value="HATPase_C_sf"/>
</dbReference>
<dbReference type="PANTHER" id="PTHR35526">
    <property type="entry name" value="ANTI-SIGMA-F FACTOR RSBW-RELATED"/>
    <property type="match status" value="1"/>
</dbReference>
<gene>
    <name evidence="3" type="ORF">Sxan_24990</name>
</gene>
<protein>
    <recommendedName>
        <fullName evidence="2">Histidine kinase/HSP90-like ATPase domain-containing protein</fullName>
    </recommendedName>
</protein>
<sequence>MTLRLRQHRDLHGTAAAAAARDLTRHFFVDACRSGRPVAPDAMDTALLLVSELVTNAVRHASEGCALDLEMEADGIGIDVTDYSSAEPTVRTPDLEGSGGGWGWALVNGLGRDVRIRHRPSGKTIHTRVPLPPAE</sequence>
<keyword evidence="1" id="KW-0418">Kinase</keyword>
<evidence type="ECO:0000313" key="3">
    <source>
        <dbReference type="EMBL" id="GHI85135.1"/>
    </source>
</evidence>